<dbReference type="GO" id="GO:0006635">
    <property type="term" value="P:fatty acid beta-oxidation"/>
    <property type="evidence" value="ECO:0007669"/>
    <property type="project" value="UniProtKB-UniPathway"/>
</dbReference>
<evidence type="ECO:0000256" key="8">
    <source>
        <dbReference type="ARBA" id="ARBA00023140"/>
    </source>
</evidence>
<dbReference type="InterPro" id="IPR006108">
    <property type="entry name" value="3HC_DH_C"/>
</dbReference>
<dbReference type="InterPro" id="IPR001753">
    <property type="entry name" value="Enoyl-CoA_hydra/iso"/>
</dbReference>
<keyword evidence="11" id="KW-0511">Multifunctional enzyme</keyword>
<organism evidence="15 16">
    <name type="scientific">Amphiplicatus metriothermophilus</name>
    <dbReference type="NCBI Taxonomy" id="1519374"/>
    <lineage>
        <taxon>Bacteria</taxon>
        <taxon>Pseudomonadati</taxon>
        <taxon>Pseudomonadota</taxon>
        <taxon>Alphaproteobacteria</taxon>
        <taxon>Parvularculales</taxon>
        <taxon>Parvularculaceae</taxon>
        <taxon>Amphiplicatus</taxon>
    </lineage>
</organism>
<dbReference type="GO" id="GO:0070403">
    <property type="term" value="F:NAD+ binding"/>
    <property type="evidence" value="ECO:0007669"/>
    <property type="project" value="InterPro"/>
</dbReference>
<reference evidence="15 16" key="1">
    <citation type="submission" date="2017-07" db="EMBL/GenBank/DDBJ databases">
        <authorList>
            <person name="Sun Z.S."/>
            <person name="Albrecht U."/>
            <person name="Echele G."/>
            <person name="Lee C.C."/>
        </authorList>
    </citation>
    <scope>NUCLEOTIDE SEQUENCE [LARGE SCALE GENOMIC DNA]</scope>
    <source>
        <strain evidence="15 16">CGMCC 1.12710</strain>
    </source>
</reference>
<dbReference type="SUPFAM" id="SSF52096">
    <property type="entry name" value="ClpP/crotonase"/>
    <property type="match status" value="1"/>
</dbReference>
<keyword evidence="5" id="KW-0560">Oxidoreductase</keyword>
<dbReference type="PANTHER" id="PTHR23309:SF51">
    <property type="entry name" value="3-HYDROXYACYL-COA DEHYDROGENASE-RELATED"/>
    <property type="match status" value="1"/>
</dbReference>
<keyword evidence="16" id="KW-1185">Reference proteome</keyword>
<evidence type="ECO:0000256" key="3">
    <source>
        <dbReference type="ARBA" id="ARBA00022832"/>
    </source>
</evidence>
<dbReference type="InterPro" id="IPR036291">
    <property type="entry name" value="NAD(P)-bd_dom_sf"/>
</dbReference>
<evidence type="ECO:0000313" key="15">
    <source>
        <dbReference type="EMBL" id="SNT71949.1"/>
    </source>
</evidence>
<evidence type="ECO:0000256" key="11">
    <source>
        <dbReference type="ARBA" id="ARBA00023268"/>
    </source>
</evidence>
<keyword evidence="4" id="KW-0442">Lipid degradation</keyword>
<dbReference type="InterPro" id="IPR029045">
    <property type="entry name" value="ClpP/crotonase-like_dom_sf"/>
</dbReference>
<evidence type="ECO:0000256" key="9">
    <source>
        <dbReference type="ARBA" id="ARBA00023235"/>
    </source>
</evidence>
<feature type="domain" description="3-hydroxyacyl-CoA dehydrogenase C-terminal" evidence="13">
    <location>
        <begin position="472"/>
        <end position="565"/>
    </location>
</feature>
<dbReference type="Gene3D" id="1.10.1040.50">
    <property type="match status" value="1"/>
</dbReference>
<evidence type="ECO:0000256" key="2">
    <source>
        <dbReference type="ARBA" id="ARBA00005005"/>
    </source>
</evidence>
<dbReference type="Pfam" id="PF00725">
    <property type="entry name" value="3HCDH"/>
    <property type="match status" value="2"/>
</dbReference>
<comment type="catalytic activity">
    <reaction evidence="12">
        <text>a (3S)-3-hydroxyacyl-CoA + NAD(+) = a 3-oxoacyl-CoA + NADH + H(+)</text>
        <dbReference type="Rhea" id="RHEA:22432"/>
        <dbReference type="ChEBI" id="CHEBI:15378"/>
        <dbReference type="ChEBI" id="CHEBI:57318"/>
        <dbReference type="ChEBI" id="CHEBI:57540"/>
        <dbReference type="ChEBI" id="CHEBI:57945"/>
        <dbReference type="ChEBI" id="CHEBI:90726"/>
        <dbReference type="EC" id="1.1.1.35"/>
    </reaction>
</comment>
<protein>
    <submittedName>
        <fullName evidence="15">3-hydroxyacyl-CoA dehydrogenase</fullName>
    </submittedName>
</protein>
<evidence type="ECO:0000259" key="13">
    <source>
        <dbReference type="Pfam" id="PF00725"/>
    </source>
</evidence>
<dbReference type="EMBL" id="FZQA01000002">
    <property type="protein sequence ID" value="SNT71949.1"/>
    <property type="molecule type" value="Genomic_DNA"/>
</dbReference>
<dbReference type="Pfam" id="PF02737">
    <property type="entry name" value="3HCDH_N"/>
    <property type="match status" value="1"/>
</dbReference>
<dbReference type="OrthoDB" id="9771883at2"/>
<dbReference type="Proteomes" id="UP000198346">
    <property type="component" value="Unassembled WGS sequence"/>
</dbReference>
<keyword evidence="9" id="KW-0413">Isomerase</keyword>
<dbReference type="GO" id="GO:0016853">
    <property type="term" value="F:isomerase activity"/>
    <property type="evidence" value="ECO:0007669"/>
    <property type="project" value="UniProtKB-KW"/>
</dbReference>
<dbReference type="InterPro" id="IPR006176">
    <property type="entry name" value="3-OHacyl-CoA_DH_NAD-bd"/>
</dbReference>
<dbReference type="AlphaFoldDB" id="A0A239PNR5"/>
<dbReference type="FunFam" id="3.40.50.720:FF:000009">
    <property type="entry name" value="Fatty oxidation complex, alpha subunit"/>
    <property type="match status" value="1"/>
</dbReference>
<dbReference type="FunFam" id="1.10.1040.50:FF:000006">
    <property type="entry name" value="Peroxisomal bifunctional enzyme"/>
    <property type="match status" value="1"/>
</dbReference>
<keyword evidence="8" id="KW-0576">Peroxisome</keyword>
<sequence>MTVKTALKDGVLVMTIDNPPVNALGQAVRAGLAAGLDRIESDPAIRAAIIIGEGAIFSGGADIREFGKPPQKPYLPDVLNRLEKCRVPTIAAMAGPAMGGGLETALACRYRIAGPKARFALPEVNIGLIPGAGGTQRLSRLIGVKRAAEIITTGKPVDAEAAAATGLVDRLADGDLLEAALAFAREVADAAPRAPLSAVPRPSDWDEGWLSDYERKCRARARGQLSPVKAFEAVRASGTMPFAEGLAKERALFMECMESDQRQALIHAFFAERHAGRHPSLEGVSPRPVETVGVLGAGTMGAGIAIACAGAGYRVRIFDAKPEALEAGMARIRKTFEDAAAKGRLAPDALAAALARVAPADGMEAMDGADLVIEAVIERMDVKKDVFAALDRIARPGAVLATNTSYLDVDEIAAATGRPQDVVGMHFFSPANVMRLLEVVKAEKAAPDALATALAVGKKLGKVCVIAGVCDGFIGNRMFKKYRQQAEYLIEDGALPQEVDAAMRAFGFAMGPFEVFDLAGLDIGWHNRRREDATRDPRERYVDVADRLYEMNRLGQKTGAGWYRYEKGDRTPHPDPAVEALIVEASRRKGIKRRPIPAEEIRERLVYALVNEGARIVEEEIAARPADVDLVFIHGYGFPAWRGGPMFYADQVGLARVLETIERFAQEDGFAWKPSALLQRLAREGGDFASLNESR</sequence>
<dbReference type="SUPFAM" id="SSF51735">
    <property type="entry name" value="NAD(P)-binding Rossmann-fold domains"/>
    <property type="match status" value="1"/>
</dbReference>
<feature type="domain" description="3-hydroxyacyl-CoA dehydrogenase NAD binding" evidence="14">
    <location>
        <begin position="291"/>
        <end position="467"/>
    </location>
</feature>
<dbReference type="SUPFAM" id="SSF48179">
    <property type="entry name" value="6-phosphogluconate dehydrogenase C-terminal domain-like"/>
    <property type="match status" value="2"/>
</dbReference>
<dbReference type="CDD" id="cd06558">
    <property type="entry name" value="crotonase-like"/>
    <property type="match status" value="1"/>
</dbReference>
<evidence type="ECO:0000256" key="12">
    <source>
        <dbReference type="ARBA" id="ARBA00049556"/>
    </source>
</evidence>
<feature type="domain" description="3-hydroxyacyl-CoA dehydrogenase C-terminal" evidence="13">
    <location>
        <begin position="603"/>
        <end position="685"/>
    </location>
</feature>
<dbReference type="Gene3D" id="3.40.50.720">
    <property type="entry name" value="NAD(P)-binding Rossmann-like Domain"/>
    <property type="match status" value="1"/>
</dbReference>
<dbReference type="Gene3D" id="3.90.226.10">
    <property type="entry name" value="2-enoyl-CoA Hydratase, Chain A, domain 1"/>
    <property type="match status" value="1"/>
</dbReference>
<comment type="pathway">
    <text evidence="2">Lipid metabolism; fatty acid beta-oxidation.</text>
</comment>
<dbReference type="RefSeq" id="WP_089411493.1">
    <property type="nucleotide sequence ID" value="NZ_FZQA01000002.1"/>
</dbReference>
<evidence type="ECO:0000313" key="16">
    <source>
        <dbReference type="Proteomes" id="UP000198346"/>
    </source>
</evidence>
<evidence type="ECO:0000256" key="6">
    <source>
        <dbReference type="ARBA" id="ARBA00023027"/>
    </source>
</evidence>
<proteinExistence type="predicted"/>
<evidence type="ECO:0000256" key="5">
    <source>
        <dbReference type="ARBA" id="ARBA00023002"/>
    </source>
</evidence>
<keyword evidence="7" id="KW-0443">Lipid metabolism</keyword>
<keyword evidence="6" id="KW-0520">NAD</keyword>
<dbReference type="PANTHER" id="PTHR23309">
    <property type="entry name" value="3-HYDROXYACYL-COA DEHYROGENASE"/>
    <property type="match status" value="1"/>
</dbReference>
<dbReference type="Pfam" id="PF00378">
    <property type="entry name" value="ECH_1"/>
    <property type="match status" value="1"/>
</dbReference>
<evidence type="ECO:0000256" key="10">
    <source>
        <dbReference type="ARBA" id="ARBA00023239"/>
    </source>
</evidence>
<dbReference type="InterPro" id="IPR008927">
    <property type="entry name" value="6-PGluconate_DH-like_C_sf"/>
</dbReference>
<dbReference type="GO" id="GO:0003857">
    <property type="term" value="F:(3S)-3-hydroxyacyl-CoA dehydrogenase (NAD+) activity"/>
    <property type="evidence" value="ECO:0007669"/>
    <property type="project" value="UniProtKB-EC"/>
</dbReference>
<name>A0A239PNR5_9PROT</name>
<evidence type="ECO:0000256" key="1">
    <source>
        <dbReference type="ARBA" id="ARBA00004275"/>
    </source>
</evidence>
<gene>
    <name evidence="15" type="ORF">SAMN06297382_0971</name>
</gene>
<keyword evidence="10" id="KW-0456">Lyase</keyword>
<keyword evidence="3" id="KW-0276">Fatty acid metabolism</keyword>
<accession>A0A239PNR5</accession>
<evidence type="ECO:0000259" key="14">
    <source>
        <dbReference type="Pfam" id="PF02737"/>
    </source>
</evidence>
<evidence type="ECO:0000256" key="7">
    <source>
        <dbReference type="ARBA" id="ARBA00023098"/>
    </source>
</evidence>
<dbReference type="UniPathway" id="UPA00659"/>
<dbReference type="GO" id="GO:0004300">
    <property type="term" value="F:enoyl-CoA hydratase activity"/>
    <property type="evidence" value="ECO:0007669"/>
    <property type="project" value="UniProtKB-ARBA"/>
</dbReference>
<comment type="subcellular location">
    <subcellularLocation>
        <location evidence="1">Peroxisome</location>
    </subcellularLocation>
</comment>
<evidence type="ECO:0000256" key="4">
    <source>
        <dbReference type="ARBA" id="ARBA00022963"/>
    </source>
</evidence>